<dbReference type="InterPro" id="IPR021858">
    <property type="entry name" value="Fun_TF"/>
</dbReference>
<proteinExistence type="predicted"/>
<dbReference type="EMBL" id="KN846954">
    <property type="protein sequence ID" value="KIV76954.1"/>
    <property type="molecule type" value="Genomic_DNA"/>
</dbReference>
<dbReference type="HOGENOM" id="CLU_525830_0_0_1"/>
<feature type="region of interest" description="Disordered" evidence="1">
    <location>
        <begin position="58"/>
        <end position="92"/>
    </location>
</feature>
<evidence type="ECO:0000313" key="3">
    <source>
        <dbReference type="Proteomes" id="UP000053599"/>
    </source>
</evidence>
<dbReference type="PANTHER" id="PTHR37540">
    <property type="entry name" value="TRANSCRIPTION FACTOR (ACR-2), PUTATIVE-RELATED-RELATED"/>
    <property type="match status" value="1"/>
</dbReference>
<evidence type="ECO:0000256" key="1">
    <source>
        <dbReference type="SAM" id="MobiDB-lite"/>
    </source>
</evidence>
<name>A0A0D1Y824_9EURO</name>
<dbReference type="OrthoDB" id="4127946at2759"/>
<dbReference type="AlphaFoldDB" id="A0A0D1Y824"/>
<reference evidence="2 3" key="1">
    <citation type="submission" date="2015-01" db="EMBL/GenBank/DDBJ databases">
        <title>The Genome Sequence of Exophiala sideris CBS121828.</title>
        <authorList>
            <consortium name="The Broad Institute Genomics Platform"/>
            <person name="Cuomo C."/>
            <person name="de Hoog S."/>
            <person name="Gorbushina A."/>
            <person name="Stielow B."/>
            <person name="Teixiera M."/>
            <person name="Abouelleil A."/>
            <person name="Chapman S.B."/>
            <person name="Priest M."/>
            <person name="Young S.K."/>
            <person name="Wortman J."/>
            <person name="Nusbaum C."/>
            <person name="Birren B."/>
        </authorList>
    </citation>
    <scope>NUCLEOTIDE SEQUENCE [LARGE SCALE GENOMIC DNA]</scope>
    <source>
        <strain evidence="2 3">CBS 121828</strain>
    </source>
</reference>
<organism evidence="2 3">
    <name type="scientific">Exophiala sideris</name>
    <dbReference type="NCBI Taxonomy" id="1016849"/>
    <lineage>
        <taxon>Eukaryota</taxon>
        <taxon>Fungi</taxon>
        <taxon>Dikarya</taxon>
        <taxon>Ascomycota</taxon>
        <taxon>Pezizomycotina</taxon>
        <taxon>Eurotiomycetes</taxon>
        <taxon>Chaetothyriomycetidae</taxon>
        <taxon>Chaetothyriales</taxon>
        <taxon>Herpotrichiellaceae</taxon>
        <taxon>Exophiala</taxon>
    </lineage>
</organism>
<dbReference type="PANTHER" id="PTHR37540:SF5">
    <property type="entry name" value="TRANSCRIPTION FACTOR DOMAIN-CONTAINING PROTEIN"/>
    <property type="match status" value="1"/>
</dbReference>
<protein>
    <recommendedName>
        <fullName evidence="4">Transcription factor domain-containing protein</fullName>
    </recommendedName>
</protein>
<evidence type="ECO:0008006" key="4">
    <source>
        <dbReference type="Google" id="ProtNLM"/>
    </source>
</evidence>
<sequence>MSNIHFVHDNEPGTPLDNEQIRALRSHVRKINLERLQQRTTERMENFRSLSVNDFSKHGEIKPEKRRFPVRPKGVEAGGSSSNVPGPNKGLPLRGAESLATLAVSEGLESLSDILGDAPSGQAPAPALESATEDDMLRSTTTRHLYSAQISVMTGIDEIVADSLLRSGSFLVAIEPLFTAEHQSLNLVNLSIFPDLLESQALLSALVYSMLRSKDTSKSFNESLHFKGRAIEYLQDDLHKNGSTHWTLAICTILMLCGVARRSGEISEYTAHAEGLDRLVRLCRSSHVHLPADVLRAVFWLDLTGAGILGDKRRFSEADFPALFNTDVDIVSSHGDTLPYGFAFHQDIVHHDLLPCIERITALQAAVATGILESIKADNVRASIISSLISVQQACQASGPISEGCRVAAYIVCDASINGPGRSSFVGWRLSERLIQILAETSGGDVWACRRDVLLWLVLIGASASWAEGWPASVVSSAYEGIMAHLSRDASTWAQEEDGSLVLLSTVQGYIYDQDWLNNRHLIPHWAELERTLTQSGLLNAETIAS</sequence>
<feature type="compositionally biased region" description="Basic and acidic residues" evidence="1">
    <location>
        <begin position="58"/>
        <end position="67"/>
    </location>
</feature>
<dbReference type="Proteomes" id="UP000053599">
    <property type="component" value="Unassembled WGS sequence"/>
</dbReference>
<evidence type="ECO:0000313" key="2">
    <source>
        <dbReference type="EMBL" id="KIV76954.1"/>
    </source>
</evidence>
<dbReference type="EMBL" id="KN846954">
    <property type="protein sequence ID" value="KIV76955.1"/>
    <property type="molecule type" value="Genomic_DNA"/>
</dbReference>
<gene>
    <name evidence="2" type="ORF">PV11_08799</name>
</gene>
<dbReference type="Pfam" id="PF11951">
    <property type="entry name" value="Fungal_trans_2"/>
    <property type="match status" value="1"/>
</dbReference>
<accession>A0A0D1Y824</accession>